<protein>
    <submittedName>
        <fullName evidence="1">Uncharacterized protein</fullName>
    </submittedName>
</protein>
<dbReference type="AlphaFoldDB" id="A0A5C3LW15"/>
<name>A0A5C3LW15_9AGAR</name>
<keyword evidence="2" id="KW-1185">Reference proteome</keyword>
<sequence>MANTILRHSSRFRELEISEDVPDPAFDDHLRCALEKPMHYLHSLTIARHVEESNQTFIMPDAPSLHCIHLINTPTSFNTFNLSTITELELSCDNASEGFTYELLCLLRDMQSLKSLITNSETTPLQLPTASIPFTEDVRLPYLKTMRLSGTLYHCAYIALSVEIPTSCFCSIICTGLNRRQRSNLPLMSAAIINVLSGCRAPEALIISISRYRFEISVVEDDTTLAEHVMEFEFGWNSDFRDDAKAYFTSPFGNQFLRSVKHLQLGIGITKNIQLDTSLHALIFPCINMQTLELIGGDSVGILFSFIQSHGDRASKLLPALQALVITGLKSYHFKPKEVDSRILSFIKWRSDIGLPFKSIRFSGNRFRMQPLVDQLAQIEGLEVKL</sequence>
<evidence type="ECO:0000313" key="2">
    <source>
        <dbReference type="Proteomes" id="UP000308652"/>
    </source>
</evidence>
<dbReference type="EMBL" id="ML213608">
    <property type="protein sequence ID" value="TFK37334.1"/>
    <property type="molecule type" value="Genomic_DNA"/>
</dbReference>
<proteinExistence type="predicted"/>
<evidence type="ECO:0000313" key="1">
    <source>
        <dbReference type="EMBL" id="TFK37334.1"/>
    </source>
</evidence>
<dbReference type="Proteomes" id="UP000308652">
    <property type="component" value="Unassembled WGS sequence"/>
</dbReference>
<reference evidence="1 2" key="1">
    <citation type="journal article" date="2019" name="Nat. Ecol. Evol.">
        <title>Megaphylogeny resolves global patterns of mushroom evolution.</title>
        <authorList>
            <person name="Varga T."/>
            <person name="Krizsan K."/>
            <person name="Foldi C."/>
            <person name="Dima B."/>
            <person name="Sanchez-Garcia M."/>
            <person name="Sanchez-Ramirez S."/>
            <person name="Szollosi G.J."/>
            <person name="Szarkandi J.G."/>
            <person name="Papp V."/>
            <person name="Albert L."/>
            <person name="Andreopoulos W."/>
            <person name="Angelini C."/>
            <person name="Antonin V."/>
            <person name="Barry K.W."/>
            <person name="Bougher N.L."/>
            <person name="Buchanan P."/>
            <person name="Buyck B."/>
            <person name="Bense V."/>
            <person name="Catcheside P."/>
            <person name="Chovatia M."/>
            <person name="Cooper J."/>
            <person name="Damon W."/>
            <person name="Desjardin D."/>
            <person name="Finy P."/>
            <person name="Geml J."/>
            <person name="Haridas S."/>
            <person name="Hughes K."/>
            <person name="Justo A."/>
            <person name="Karasinski D."/>
            <person name="Kautmanova I."/>
            <person name="Kiss B."/>
            <person name="Kocsube S."/>
            <person name="Kotiranta H."/>
            <person name="LaButti K.M."/>
            <person name="Lechner B.E."/>
            <person name="Liimatainen K."/>
            <person name="Lipzen A."/>
            <person name="Lukacs Z."/>
            <person name="Mihaltcheva S."/>
            <person name="Morgado L.N."/>
            <person name="Niskanen T."/>
            <person name="Noordeloos M.E."/>
            <person name="Ohm R.A."/>
            <person name="Ortiz-Santana B."/>
            <person name="Ovrebo C."/>
            <person name="Racz N."/>
            <person name="Riley R."/>
            <person name="Savchenko A."/>
            <person name="Shiryaev A."/>
            <person name="Soop K."/>
            <person name="Spirin V."/>
            <person name="Szebenyi C."/>
            <person name="Tomsovsky M."/>
            <person name="Tulloss R.E."/>
            <person name="Uehling J."/>
            <person name="Grigoriev I.V."/>
            <person name="Vagvolgyi C."/>
            <person name="Papp T."/>
            <person name="Martin F.M."/>
            <person name="Miettinen O."/>
            <person name="Hibbett D.S."/>
            <person name="Nagy L.G."/>
        </authorList>
    </citation>
    <scope>NUCLEOTIDE SEQUENCE [LARGE SCALE GENOMIC DNA]</scope>
    <source>
        <strain evidence="1 2">CBS 166.37</strain>
    </source>
</reference>
<organism evidence="1 2">
    <name type="scientific">Crucibulum laeve</name>
    <dbReference type="NCBI Taxonomy" id="68775"/>
    <lineage>
        <taxon>Eukaryota</taxon>
        <taxon>Fungi</taxon>
        <taxon>Dikarya</taxon>
        <taxon>Basidiomycota</taxon>
        <taxon>Agaricomycotina</taxon>
        <taxon>Agaricomycetes</taxon>
        <taxon>Agaricomycetidae</taxon>
        <taxon>Agaricales</taxon>
        <taxon>Agaricineae</taxon>
        <taxon>Nidulariaceae</taxon>
        <taxon>Crucibulum</taxon>
    </lineage>
</organism>
<gene>
    <name evidence="1" type="ORF">BDQ12DRAFT_736231</name>
</gene>
<accession>A0A5C3LW15</accession>